<dbReference type="InterPro" id="IPR009057">
    <property type="entry name" value="Homeodomain-like_sf"/>
</dbReference>
<dbReference type="OrthoDB" id="6387485at2"/>
<dbReference type="Proteomes" id="UP000245474">
    <property type="component" value="Unassembled WGS sequence"/>
</dbReference>
<dbReference type="RefSeq" id="WP_109678817.1">
    <property type="nucleotide sequence ID" value="NZ_CP086615.1"/>
</dbReference>
<organism evidence="1 2">
    <name type="scientific">Sediminicurvatus halobius</name>
    <dbReference type="NCBI Taxonomy" id="2182432"/>
    <lineage>
        <taxon>Bacteria</taxon>
        <taxon>Pseudomonadati</taxon>
        <taxon>Pseudomonadota</taxon>
        <taxon>Gammaproteobacteria</taxon>
        <taxon>Chromatiales</taxon>
        <taxon>Ectothiorhodospiraceae</taxon>
        <taxon>Sediminicurvatus</taxon>
    </lineage>
</organism>
<gene>
    <name evidence="1" type="ORF">DEM34_10755</name>
</gene>
<comment type="caution">
    <text evidence="1">The sequence shown here is derived from an EMBL/GenBank/DDBJ whole genome shotgun (WGS) entry which is preliminary data.</text>
</comment>
<accession>A0A2U2N1B0</accession>
<evidence type="ECO:0000313" key="2">
    <source>
        <dbReference type="Proteomes" id="UP000245474"/>
    </source>
</evidence>
<sequence>MSDAERQDLPERILEIAEVIGLDGAMRLVDHWGGLRLYIPEPDHITGAHPLARRLGLQRARALATTYEREKIDVPNCKPALHRAWDARLLEEKHAGASARQLAIRHGVTERTVWLALARARARAGSEDDSQADLFAEG</sequence>
<keyword evidence="2" id="KW-1185">Reference proteome</keyword>
<evidence type="ECO:0000313" key="1">
    <source>
        <dbReference type="EMBL" id="PWG62838.1"/>
    </source>
</evidence>
<dbReference type="EMBL" id="QFFI01000015">
    <property type="protein sequence ID" value="PWG62838.1"/>
    <property type="molecule type" value="Genomic_DNA"/>
</dbReference>
<proteinExistence type="predicted"/>
<dbReference type="AlphaFoldDB" id="A0A2U2N1B0"/>
<evidence type="ECO:0008006" key="3">
    <source>
        <dbReference type="Google" id="ProtNLM"/>
    </source>
</evidence>
<name>A0A2U2N1B0_9GAMM</name>
<reference evidence="1 2" key="1">
    <citation type="submission" date="2018-05" db="EMBL/GenBank/DDBJ databases">
        <title>Spiribacter halobius sp. nov., a moderately halophilic bacterium isolated from marine solar saltern.</title>
        <authorList>
            <person name="Zheng W.-S."/>
            <person name="Lu D.-C."/>
            <person name="Du Z.-J."/>
        </authorList>
    </citation>
    <scope>NUCLEOTIDE SEQUENCE [LARGE SCALE GENOMIC DNA]</scope>
    <source>
        <strain evidence="1 2">E85</strain>
    </source>
</reference>
<protein>
    <recommendedName>
        <fullName evidence="3">Mor transcription activator domain-containing protein</fullName>
    </recommendedName>
</protein>
<dbReference type="SUPFAM" id="SSF46689">
    <property type="entry name" value="Homeodomain-like"/>
    <property type="match status" value="1"/>
</dbReference>